<keyword evidence="2" id="KW-1185">Reference proteome</keyword>
<name>A0AAW1W9C6_RUBAR</name>
<dbReference type="EMBL" id="JBEDUW010000006">
    <property type="protein sequence ID" value="KAK9921233.1"/>
    <property type="molecule type" value="Genomic_DNA"/>
</dbReference>
<organism evidence="1 2">
    <name type="scientific">Rubus argutus</name>
    <name type="common">Southern blackberry</name>
    <dbReference type="NCBI Taxonomy" id="59490"/>
    <lineage>
        <taxon>Eukaryota</taxon>
        <taxon>Viridiplantae</taxon>
        <taxon>Streptophyta</taxon>
        <taxon>Embryophyta</taxon>
        <taxon>Tracheophyta</taxon>
        <taxon>Spermatophyta</taxon>
        <taxon>Magnoliopsida</taxon>
        <taxon>eudicotyledons</taxon>
        <taxon>Gunneridae</taxon>
        <taxon>Pentapetalae</taxon>
        <taxon>rosids</taxon>
        <taxon>fabids</taxon>
        <taxon>Rosales</taxon>
        <taxon>Rosaceae</taxon>
        <taxon>Rosoideae</taxon>
        <taxon>Rosoideae incertae sedis</taxon>
        <taxon>Rubus</taxon>
    </lineage>
</organism>
<dbReference type="AlphaFoldDB" id="A0AAW1W9C6"/>
<sequence>MASLLGGSASAEHVGLSRGHMLADLEKEEDLFEIDLEAVESTPPPQYNWDSYFTAAGDVLLANCLLPVTDISRAIPTVSEALSYKTSANVVMIPEPVPLGKLLRMPFLEAFGLHRKNLKPQWDFVEKDESRLDVGSEPFRGNRRSFNLVL</sequence>
<evidence type="ECO:0000313" key="2">
    <source>
        <dbReference type="Proteomes" id="UP001457282"/>
    </source>
</evidence>
<gene>
    <name evidence="1" type="ORF">M0R45_029752</name>
</gene>
<evidence type="ECO:0000313" key="1">
    <source>
        <dbReference type="EMBL" id="KAK9921233.1"/>
    </source>
</evidence>
<reference evidence="1 2" key="1">
    <citation type="journal article" date="2023" name="G3 (Bethesda)">
        <title>A chromosome-length genome assembly and annotation of blackberry (Rubus argutus, cv. 'Hillquist').</title>
        <authorList>
            <person name="Bruna T."/>
            <person name="Aryal R."/>
            <person name="Dudchenko O."/>
            <person name="Sargent D.J."/>
            <person name="Mead D."/>
            <person name="Buti M."/>
            <person name="Cavallini A."/>
            <person name="Hytonen T."/>
            <person name="Andres J."/>
            <person name="Pham M."/>
            <person name="Weisz D."/>
            <person name="Mascagni F."/>
            <person name="Usai G."/>
            <person name="Natali L."/>
            <person name="Bassil N."/>
            <person name="Fernandez G.E."/>
            <person name="Lomsadze A."/>
            <person name="Armour M."/>
            <person name="Olukolu B."/>
            <person name="Poorten T."/>
            <person name="Britton C."/>
            <person name="Davik J."/>
            <person name="Ashrafi H."/>
            <person name="Aiden E.L."/>
            <person name="Borodovsky M."/>
            <person name="Worthington M."/>
        </authorList>
    </citation>
    <scope>NUCLEOTIDE SEQUENCE [LARGE SCALE GENOMIC DNA]</scope>
    <source>
        <strain evidence="1">PI 553951</strain>
    </source>
</reference>
<comment type="caution">
    <text evidence="1">The sequence shown here is derived from an EMBL/GenBank/DDBJ whole genome shotgun (WGS) entry which is preliminary data.</text>
</comment>
<accession>A0AAW1W9C6</accession>
<protein>
    <submittedName>
        <fullName evidence="1">Uncharacterized protein</fullName>
    </submittedName>
</protein>
<proteinExistence type="predicted"/>
<dbReference type="Proteomes" id="UP001457282">
    <property type="component" value="Unassembled WGS sequence"/>
</dbReference>